<evidence type="ECO:0000256" key="2">
    <source>
        <dbReference type="ARBA" id="ARBA00004651"/>
    </source>
</evidence>
<evidence type="ECO:0000256" key="11">
    <source>
        <dbReference type="ARBA" id="ARBA00023049"/>
    </source>
</evidence>
<proteinExistence type="inferred from homology"/>
<feature type="domain" description="Peptidase M50" evidence="14">
    <location>
        <begin position="18"/>
        <end position="205"/>
    </location>
</feature>
<evidence type="ECO:0000256" key="5">
    <source>
        <dbReference type="ARBA" id="ARBA00022670"/>
    </source>
</evidence>
<dbReference type="EMBL" id="FRCT01000003">
    <property type="protein sequence ID" value="SHM34895.1"/>
    <property type="molecule type" value="Genomic_DNA"/>
</dbReference>
<dbReference type="InterPro" id="IPR044537">
    <property type="entry name" value="Rip2-like"/>
</dbReference>
<dbReference type="PANTHER" id="PTHR35864">
    <property type="entry name" value="ZINC METALLOPROTEASE MJ0611-RELATED"/>
    <property type="match status" value="1"/>
</dbReference>
<evidence type="ECO:0000256" key="4">
    <source>
        <dbReference type="ARBA" id="ARBA00022475"/>
    </source>
</evidence>
<keyword evidence="6 13" id="KW-0812">Transmembrane</keyword>
<keyword evidence="4" id="KW-1003">Cell membrane</keyword>
<keyword evidence="12 13" id="KW-0472">Membrane</keyword>
<keyword evidence="7" id="KW-0479">Metal-binding</keyword>
<comment type="subcellular location">
    <subcellularLocation>
        <location evidence="2">Cell membrane</location>
        <topology evidence="2">Multi-pass membrane protein</topology>
    </subcellularLocation>
</comment>
<dbReference type="GO" id="GO:0005886">
    <property type="term" value="C:plasma membrane"/>
    <property type="evidence" value="ECO:0007669"/>
    <property type="project" value="UniProtKB-SubCell"/>
</dbReference>
<evidence type="ECO:0000256" key="10">
    <source>
        <dbReference type="ARBA" id="ARBA00022989"/>
    </source>
</evidence>
<evidence type="ECO:0000256" key="13">
    <source>
        <dbReference type="SAM" id="Phobius"/>
    </source>
</evidence>
<feature type="transmembrane region" description="Helical" evidence="13">
    <location>
        <begin position="140"/>
        <end position="166"/>
    </location>
</feature>
<evidence type="ECO:0000256" key="3">
    <source>
        <dbReference type="ARBA" id="ARBA00007931"/>
    </source>
</evidence>
<evidence type="ECO:0000313" key="16">
    <source>
        <dbReference type="Proteomes" id="UP000184394"/>
    </source>
</evidence>
<reference evidence="15 16" key="1">
    <citation type="submission" date="2016-11" db="EMBL/GenBank/DDBJ databases">
        <authorList>
            <person name="Jaros S."/>
            <person name="Januszkiewicz K."/>
            <person name="Wedrychowicz H."/>
        </authorList>
    </citation>
    <scope>NUCLEOTIDE SEQUENCE [LARGE SCALE GENOMIC DNA]</scope>
    <source>
        <strain evidence="15 16">Y1</strain>
    </source>
</reference>
<keyword evidence="11" id="KW-0482">Metalloprotease</keyword>
<keyword evidence="9" id="KW-0862">Zinc</keyword>
<comment type="similarity">
    <text evidence="3">Belongs to the peptidase M50B family.</text>
</comment>
<dbReference type="GO" id="GO:0006508">
    <property type="term" value="P:proteolysis"/>
    <property type="evidence" value="ECO:0007669"/>
    <property type="project" value="UniProtKB-KW"/>
</dbReference>
<evidence type="ECO:0000256" key="9">
    <source>
        <dbReference type="ARBA" id="ARBA00022833"/>
    </source>
</evidence>
<dbReference type="PANTHER" id="PTHR35864:SF1">
    <property type="entry name" value="ZINC METALLOPROTEASE YWHC-RELATED"/>
    <property type="match status" value="1"/>
</dbReference>
<dbReference type="CDD" id="cd06158">
    <property type="entry name" value="S2P-M50_like_1"/>
    <property type="match status" value="1"/>
</dbReference>
<feature type="transmembrane region" description="Helical" evidence="13">
    <location>
        <begin position="55"/>
        <end position="74"/>
    </location>
</feature>
<dbReference type="AlphaFoldDB" id="A0A1M7I2G5"/>
<keyword evidence="5 15" id="KW-0645">Protease</keyword>
<feature type="transmembrane region" description="Helical" evidence="13">
    <location>
        <begin position="94"/>
        <end position="119"/>
    </location>
</feature>
<dbReference type="InterPro" id="IPR008915">
    <property type="entry name" value="Peptidase_M50"/>
</dbReference>
<evidence type="ECO:0000256" key="8">
    <source>
        <dbReference type="ARBA" id="ARBA00022801"/>
    </source>
</evidence>
<evidence type="ECO:0000256" key="12">
    <source>
        <dbReference type="ARBA" id="ARBA00023136"/>
    </source>
</evidence>
<evidence type="ECO:0000256" key="1">
    <source>
        <dbReference type="ARBA" id="ARBA00001947"/>
    </source>
</evidence>
<sequence>MFSGGLSGDKMVIYAIRLLVFLLIIPIHESAHGLMAKWLGDDTAKKEGRISLNPFVHLDLAGLVLMLLMGFGWAKPVPVNISNIKHRRAGYALVSAAGPLSNILAAFVGAAIFNTLYYTKTGQMAVLDSISGAMNTEHNILSAVLMLLLMFVNINVTLALFNLIPLPPLDGFNLVRAFLPVEADRWIYAHQRQISTAFILLLLLAANIPEVSEPLIVLIEKVEGLIWSSVEWIIPLVRK</sequence>
<accession>A0A1M7I2G5</accession>
<keyword evidence="8" id="KW-0378">Hydrolase</keyword>
<evidence type="ECO:0000259" key="14">
    <source>
        <dbReference type="Pfam" id="PF02163"/>
    </source>
</evidence>
<gene>
    <name evidence="15" type="ORF">SAMN04487860_103245</name>
</gene>
<feature type="transmembrane region" description="Helical" evidence="13">
    <location>
        <begin position="12"/>
        <end position="34"/>
    </location>
</feature>
<organism evidence="15 16">
    <name type="scientific">Ruminococcus flavefaciens</name>
    <dbReference type="NCBI Taxonomy" id="1265"/>
    <lineage>
        <taxon>Bacteria</taxon>
        <taxon>Bacillati</taxon>
        <taxon>Bacillota</taxon>
        <taxon>Clostridia</taxon>
        <taxon>Eubacteriales</taxon>
        <taxon>Oscillospiraceae</taxon>
        <taxon>Ruminococcus</taxon>
    </lineage>
</organism>
<evidence type="ECO:0000256" key="7">
    <source>
        <dbReference type="ARBA" id="ARBA00022723"/>
    </source>
</evidence>
<comment type="cofactor">
    <cofactor evidence="1">
        <name>Zn(2+)</name>
        <dbReference type="ChEBI" id="CHEBI:29105"/>
    </cofactor>
</comment>
<dbReference type="Proteomes" id="UP000184394">
    <property type="component" value="Unassembled WGS sequence"/>
</dbReference>
<dbReference type="GO" id="GO:0008237">
    <property type="term" value="F:metallopeptidase activity"/>
    <property type="evidence" value="ECO:0007669"/>
    <property type="project" value="UniProtKB-KW"/>
</dbReference>
<dbReference type="GO" id="GO:0046872">
    <property type="term" value="F:metal ion binding"/>
    <property type="evidence" value="ECO:0007669"/>
    <property type="project" value="UniProtKB-KW"/>
</dbReference>
<evidence type="ECO:0000313" key="15">
    <source>
        <dbReference type="EMBL" id="SHM34895.1"/>
    </source>
</evidence>
<name>A0A1M7I2G5_RUMFL</name>
<dbReference type="InterPro" id="IPR052348">
    <property type="entry name" value="Metallopeptidase_M50B"/>
</dbReference>
<protein>
    <submittedName>
        <fullName evidence="15">Zn-dependent protease (Includes SpoIVFB)</fullName>
    </submittedName>
</protein>
<keyword evidence="10 13" id="KW-1133">Transmembrane helix</keyword>
<evidence type="ECO:0000256" key="6">
    <source>
        <dbReference type="ARBA" id="ARBA00022692"/>
    </source>
</evidence>
<dbReference type="Pfam" id="PF02163">
    <property type="entry name" value="Peptidase_M50"/>
    <property type="match status" value="1"/>
</dbReference>